<evidence type="ECO:0000256" key="5">
    <source>
        <dbReference type="ARBA" id="ARBA00022989"/>
    </source>
</evidence>
<feature type="transmembrane region" description="Helical" evidence="7">
    <location>
        <begin position="21"/>
        <end position="46"/>
    </location>
</feature>
<dbReference type="InterPro" id="IPR051447">
    <property type="entry name" value="Lipoprotein-release_system"/>
</dbReference>
<keyword evidence="5 7" id="KW-1133">Transmembrane helix</keyword>
<dbReference type="Proteomes" id="UP001596020">
    <property type="component" value="Unassembled WGS sequence"/>
</dbReference>
<evidence type="ECO:0000259" key="9">
    <source>
        <dbReference type="Pfam" id="PF12704"/>
    </source>
</evidence>
<feature type="transmembrane region" description="Helical" evidence="7">
    <location>
        <begin position="376"/>
        <end position="399"/>
    </location>
</feature>
<dbReference type="InterPro" id="IPR003838">
    <property type="entry name" value="ABC3_permease_C"/>
</dbReference>
<keyword evidence="11" id="KW-1185">Reference proteome</keyword>
<dbReference type="Pfam" id="PF02687">
    <property type="entry name" value="FtsX"/>
    <property type="match status" value="1"/>
</dbReference>
<dbReference type="EMBL" id="JBHSGO010000038">
    <property type="protein sequence ID" value="MFC4665394.1"/>
    <property type="molecule type" value="Genomic_DNA"/>
</dbReference>
<proteinExistence type="inferred from homology"/>
<feature type="domain" description="MacB-like periplasmic core" evidence="9">
    <location>
        <begin position="25"/>
        <end position="251"/>
    </location>
</feature>
<feature type="transmembrane region" description="Helical" evidence="7">
    <location>
        <begin position="282"/>
        <end position="308"/>
    </location>
</feature>
<keyword evidence="3" id="KW-1003">Cell membrane</keyword>
<evidence type="ECO:0000256" key="1">
    <source>
        <dbReference type="ARBA" id="ARBA00004651"/>
    </source>
</evidence>
<evidence type="ECO:0000256" key="3">
    <source>
        <dbReference type="ARBA" id="ARBA00022475"/>
    </source>
</evidence>
<reference evidence="11" key="1">
    <citation type="journal article" date="2019" name="Int. J. Syst. Evol. Microbiol.">
        <title>The Global Catalogue of Microorganisms (GCM) 10K type strain sequencing project: providing services to taxonomists for standard genome sequencing and annotation.</title>
        <authorList>
            <consortium name="The Broad Institute Genomics Platform"/>
            <consortium name="The Broad Institute Genome Sequencing Center for Infectious Disease"/>
            <person name="Wu L."/>
            <person name="Ma J."/>
        </authorList>
    </citation>
    <scope>NUCLEOTIDE SEQUENCE [LARGE SCALE GENOMIC DNA]</scope>
    <source>
        <strain evidence="11">CGMCC 4.7357</strain>
    </source>
</reference>
<comment type="similarity">
    <text evidence="2">Belongs to the ABC-4 integral membrane protein family. LolC/E subfamily.</text>
</comment>
<keyword evidence="6 7" id="KW-0472">Membrane</keyword>
<evidence type="ECO:0000256" key="2">
    <source>
        <dbReference type="ARBA" id="ARBA00005236"/>
    </source>
</evidence>
<feature type="transmembrane region" description="Helical" evidence="7">
    <location>
        <begin position="329"/>
        <end position="356"/>
    </location>
</feature>
<dbReference type="InterPro" id="IPR025857">
    <property type="entry name" value="MacB_PCD"/>
</dbReference>
<evidence type="ECO:0000256" key="4">
    <source>
        <dbReference type="ARBA" id="ARBA00022692"/>
    </source>
</evidence>
<comment type="subcellular location">
    <subcellularLocation>
        <location evidence="1">Cell membrane</location>
        <topology evidence="1">Multi-pass membrane protein</topology>
    </subcellularLocation>
</comment>
<evidence type="ECO:0000259" key="8">
    <source>
        <dbReference type="Pfam" id="PF02687"/>
    </source>
</evidence>
<feature type="domain" description="ABC3 transporter permease C-terminal" evidence="8">
    <location>
        <begin position="286"/>
        <end position="408"/>
    </location>
</feature>
<evidence type="ECO:0000256" key="7">
    <source>
        <dbReference type="SAM" id="Phobius"/>
    </source>
</evidence>
<dbReference type="PANTHER" id="PTHR30489:SF0">
    <property type="entry name" value="LIPOPROTEIN-RELEASING SYSTEM TRANSMEMBRANE PROTEIN LOLE"/>
    <property type="match status" value="1"/>
</dbReference>
<organism evidence="10 11">
    <name type="scientific">Falsiporphyromonas endometrii</name>
    <dbReference type="NCBI Taxonomy" id="1387297"/>
    <lineage>
        <taxon>Bacteria</taxon>
        <taxon>Pseudomonadati</taxon>
        <taxon>Bacteroidota</taxon>
        <taxon>Bacteroidia</taxon>
        <taxon>Bacteroidales</taxon>
        <taxon>Porphyromonadaceae</taxon>
        <taxon>Falsiporphyromonas</taxon>
    </lineage>
</organism>
<protein>
    <submittedName>
        <fullName evidence="10">FtsX-like permease family protein</fullName>
    </submittedName>
</protein>
<dbReference type="RefSeq" id="WP_380077485.1">
    <property type="nucleotide sequence ID" value="NZ_JBHSGO010000038.1"/>
</dbReference>
<dbReference type="PANTHER" id="PTHR30489">
    <property type="entry name" value="LIPOPROTEIN-RELEASING SYSTEM TRANSMEMBRANE PROTEIN LOLE"/>
    <property type="match status" value="1"/>
</dbReference>
<evidence type="ECO:0000313" key="10">
    <source>
        <dbReference type="EMBL" id="MFC4665394.1"/>
    </source>
</evidence>
<gene>
    <name evidence="10" type="ORF">ACFO3G_02005</name>
</gene>
<evidence type="ECO:0000256" key="6">
    <source>
        <dbReference type="ARBA" id="ARBA00023136"/>
    </source>
</evidence>
<accession>A0ABV9K638</accession>
<sequence>MNLPFSFALRYFFSRKSLNAVNVVSAISAVSIAVVAFALIIVLSIYNGYEKIILDQTSDLDPDLSVERIDGKPLKTDLALKSTISSIPEIVAFTPILKENALIKCGQDQVTAQLIGVGSSFDHVASLKNSVWQGSFNLKEELHGDTVYSYNVGSKLLASLPEAAKVSSEIDVYIPKRVGLINPILPASAFSSGSGHIASIILTGQPNYDANMIIPIEQMRDLMQYDDDIAGSLALKIKSGTDIEQVKKKLLKLLNSSKDEYKVLNRLEQHPDISYIVSLEKWMTFLILIFVLLLALFNVVSSLSMLMIEKKPDISILRALGMPDKMISRIFLTEGTMVSSIGTIIGLLIGLAVVITQENYSWLGNPNAPIPEYPMLFNYWDLIISFAVVILMGILAAYYPVNLFVRKNK</sequence>
<evidence type="ECO:0000313" key="11">
    <source>
        <dbReference type="Proteomes" id="UP001596020"/>
    </source>
</evidence>
<keyword evidence="4 7" id="KW-0812">Transmembrane</keyword>
<dbReference type="Pfam" id="PF12704">
    <property type="entry name" value="MacB_PCD"/>
    <property type="match status" value="1"/>
</dbReference>
<name>A0ABV9K638_9PORP</name>
<comment type="caution">
    <text evidence="10">The sequence shown here is derived from an EMBL/GenBank/DDBJ whole genome shotgun (WGS) entry which is preliminary data.</text>
</comment>